<dbReference type="InParanoid" id="E3MRW0"/>
<feature type="signal peptide" evidence="1">
    <location>
        <begin position="1"/>
        <end position="21"/>
    </location>
</feature>
<dbReference type="GeneID" id="9798900"/>
<keyword evidence="1" id="KW-0732">Signal</keyword>
<proteinExistence type="predicted"/>
<dbReference type="HOGENOM" id="CLU_167772_0_0_1"/>
<feature type="chain" id="PRO_5003177408" evidence="1">
    <location>
        <begin position="22"/>
        <end position="118"/>
    </location>
</feature>
<keyword evidence="3" id="KW-1185">Reference proteome</keyword>
<accession>E3MRW0</accession>
<evidence type="ECO:0000256" key="1">
    <source>
        <dbReference type="SAM" id="SignalP"/>
    </source>
</evidence>
<dbReference type="RefSeq" id="XP_003101129.2">
    <property type="nucleotide sequence ID" value="XM_003101081.2"/>
</dbReference>
<name>E3MRW0_CAERE</name>
<evidence type="ECO:0000313" key="3">
    <source>
        <dbReference type="Proteomes" id="UP000008281"/>
    </source>
</evidence>
<protein>
    <submittedName>
        <fullName evidence="2">Uncharacterized protein</fullName>
    </submittedName>
</protein>
<gene>
    <name evidence="2" type="ORF">CRE_14772</name>
</gene>
<organism evidence="3">
    <name type="scientific">Caenorhabditis remanei</name>
    <name type="common">Caenorhabditis vulgaris</name>
    <dbReference type="NCBI Taxonomy" id="31234"/>
    <lineage>
        <taxon>Eukaryota</taxon>
        <taxon>Metazoa</taxon>
        <taxon>Ecdysozoa</taxon>
        <taxon>Nematoda</taxon>
        <taxon>Chromadorea</taxon>
        <taxon>Rhabditida</taxon>
        <taxon>Rhabditina</taxon>
        <taxon>Rhabditomorpha</taxon>
        <taxon>Rhabditoidea</taxon>
        <taxon>Rhabditidae</taxon>
        <taxon>Peloderinae</taxon>
        <taxon>Caenorhabditis</taxon>
    </lineage>
</organism>
<dbReference type="CTD" id="9798900"/>
<dbReference type="EMBL" id="DS268470">
    <property type="protein sequence ID" value="EFP08010.1"/>
    <property type="molecule type" value="Genomic_DNA"/>
</dbReference>
<reference evidence="2" key="1">
    <citation type="submission" date="2007-07" db="EMBL/GenBank/DDBJ databases">
        <title>PCAP assembly of the Caenorhabditis remanei genome.</title>
        <authorList>
            <consortium name="The Caenorhabditis remanei Sequencing Consortium"/>
            <person name="Wilson R.K."/>
        </authorList>
    </citation>
    <scope>NUCLEOTIDE SEQUENCE [LARGE SCALE GENOMIC DNA]</scope>
    <source>
        <strain evidence="2">PB4641</strain>
    </source>
</reference>
<dbReference type="AlphaFoldDB" id="E3MRW0"/>
<dbReference type="KEGG" id="crq:GCK72_025060"/>
<dbReference type="Proteomes" id="UP000008281">
    <property type="component" value="Unassembled WGS sequence"/>
</dbReference>
<evidence type="ECO:0000313" key="2">
    <source>
        <dbReference type="EMBL" id="EFP08010.1"/>
    </source>
</evidence>
<sequence length="118" mass="13846">MKFLCLLLLVIVLAVLKFVNGAEKCAEGEWCFHPYTIDRNGKETEMLPGDNPDYDEETNNKFRFDEDEAWKEIAKLRELRKVKYGFKVEKGKINRRIVDFDLGSNQAIERFRDVSPKN</sequence>